<dbReference type="Pfam" id="PF05954">
    <property type="entry name" value="Phage_GPD"/>
    <property type="match status" value="1"/>
</dbReference>
<reference evidence="2 3" key="1">
    <citation type="journal article" date="2011" name="J. Bacteriol.">
        <title>Complete genome sequence of Polymorphum gilvum SL003B-26A1T, a crude oil-degrading bacterium from oil-polluted saline soil.</title>
        <authorList>
            <person name="Li S.G."/>
            <person name="Tang Y.Q."/>
            <person name="Nie Y."/>
            <person name="Cai M."/>
            <person name="Wu X.L."/>
        </authorList>
    </citation>
    <scope>NUCLEOTIDE SEQUENCE [LARGE SCALE GENOMIC DNA]</scope>
    <source>
        <strain evidence="3">LMG 25793 / CGMCC 1.9160 / SL003B-26A1</strain>
    </source>
</reference>
<dbReference type="HOGENOM" id="CLU_037957_1_0_5"/>
<dbReference type="eggNOG" id="COG3500">
    <property type="taxonomic scope" value="Bacteria"/>
</dbReference>
<proteinExistence type="predicted"/>
<dbReference type="Proteomes" id="UP000008130">
    <property type="component" value="Chromosome"/>
</dbReference>
<keyword evidence="3" id="KW-1185">Reference proteome</keyword>
<name>F2J626_POLGS</name>
<dbReference type="AlphaFoldDB" id="F2J626"/>
<evidence type="ECO:0000313" key="2">
    <source>
        <dbReference type="EMBL" id="ADZ72390.1"/>
    </source>
</evidence>
<dbReference type="STRING" id="991905.SL003B_3970"/>
<protein>
    <submittedName>
        <fullName evidence="2">Phage late control protein D3</fullName>
    </submittedName>
</protein>
<gene>
    <name evidence="2" type="primary">gpD3</name>
    <name evidence="2" type="ordered locus">SL003B_3970</name>
</gene>
<dbReference type="SUPFAM" id="SSF69279">
    <property type="entry name" value="Phage tail proteins"/>
    <property type="match status" value="1"/>
</dbReference>
<dbReference type="RefSeq" id="WP_013654699.1">
    <property type="nucleotide sequence ID" value="NC_015259.1"/>
</dbReference>
<dbReference type="KEGG" id="pgv:SL003B_3970"/>
<dbReference type="EMBL" id="CP002568">
    <property type="protein sequence ID" value="ADZ72390.1"/>
    <property type="molecule type" value="Genomic_DNA"/>
</dbReference>
<accession>F2J626</accession>
<evidence type="ECO:0000256" key="1">
    <source>
        <dbReference type="SAM" id="MobiDB-lite"/>
    </source>
</evidence>
<evidence type="ECO:0000313" key="3">
    <source>
        <dbReference type="Proteomes" id="UP000008130"/>
    </source>
</evidence>
<organism evidence="2 3">
    <name type="scientific">Polymorphum gilvum (strain LMG 25793 / CGMCC 1.9160 / SL003B-26A1)</name>
    <dbReference type="NCBI Taxonomy" id="991905"/>
    <lineage>
        <taxon>Bacteria</taxon>
        <taxon>Pseudomonadati</taxon>
        <taxon>Pseudomonadota</taxon>
        <taxon>Alphaproteobacteria</taxon>
        <taxon>Rhodobacterales</taxon>
        <taxon>Paracoccaceae</taxon>
        <taxon>Polymorphum</taxon>
    </lineage>
</organism>
<sequence length="334" mass="36114">MRDRPFIEVAVDGQPVAGVFYSRLVSATLHDATGQDADTCELVLDDAGNTLAAPREGARLLVRFGYRDVGTWMMGLYTVESVSFEGGPHGETMTVSGRSADMRSDLKEPRSEHFDNETVGGVMRQLADRHGLEAAVSPELAAEPLPYIARIDQSTLDFATRIADRVGGLFSVKGGKLVLVKRGSGSATGKVVPALTIERSQVSDWRVEGDPRPRYGGAEAKWFDRKTGKIEIEEAETGQQGPGRRLRHVLSSKDEAKKAASAEAGRLSRATGSGSITLAGLPEVRAEMDVVLTGFRAEINGRWRAASVEHRFDGSYTTTIELEAPEGGRKEGRK</sequence>
<feature type="region of interest" description="Disordered" evidence="1">
    <location>
        <begin position="88"/>
        <end position="113"/>
    </location>
</feature>
<feature type="compositionally biased region" description="Basic and acidic residues" evidence="1">
    <location>
        <begin position="100"/>
        <end position="113"/>
    </location>
</feature>